<comment type="caution">
    <text evidence="3">The sequence shown here is derived from an EMBL/GenBank/DDBJ whole genome shotgun (WGS) entry which is preliminary data.</text>
</comment>
<keyword evidence="1" id="KW-0472">Membrane</keyword>
<feature type="transmembrane region" description="Helical" evidence="1">
    <location>
        <begin position="6"/>
        <end position="31"/>
    </location>
</feature>
<keyword evidence="1" id="KW-0812">Transmembrane</keyword>
<dbReference type="GO" id="GO:0045017">
    <property type="term" value="P:glycerolipid biosynthetic process"/>
    <property type="evidence" value="ECO:0007669"/>
    <property type="project" value="InterPro"/>
</dbReference>
<keyword evidence="3" id="KW-0808">Transferase</keyword>
<feature type="domain" description="O-acyltransferase WSD1-like N-terminal" evidence="2">
    <location>
        <begin position="165"/>
        <end position="239"/>
    </location>
</feature>
<dbReference type="SUPFAM" id="SSF52777">
    <property type="entry name" value="CoA-dependent acyltransferases"/>
    <property type="match status" value="1"/>
</dbReference>
<keyword evidence="3" id="KW-0012">Acyltransferase</keyword>
<dbReference type="Pfam" id="PF03007">
    <property type="entry name" value="WS_DGAT_cat"/>
    <property type="match status" value="1"/>
</dbReference>
<dbReference type="GO" id="GO:0004144">
    <property type="term" value="F:diacylglycerol O-acyltransferase activity"/>
    <property type="evidence" value="ECO:0007669"/>
    <property type="project" value="InterPro"/>
</dbReference>
<evidence type="ECO:0000256" key="1">
    <source>
        <dbReference type="SAM" id="Phobius"/>
    </source>
</evidence>
<sequence length="495" mass="54304">MYRVIVIPFLYICVLILLPLFLVLITPLLLYRRIVARLCQLVGGPSIGKILNATATSHACIGGKGSNILPLTVEGVPDLAHIKAQFTEKILNAKDPAGGDAPLYPELRQTIVSWGGYFFWADIPNFTLPIRLLDIDPIDIDSKEGINLLRTLYKREWKFGQEAFWELVIVPGVGGKFCVLFIMHHALADGFSMQKLVNKVSQPPIVEAKKKVTLQVPGKRGAAVVSLVKTLLRIPYDIATYLEALLTTLLRSPGQVNSGNMQEIEKIPNAGMTISTASVSLAEMKQISTGHAVSLSTLLISAVQGSIRKFGNTPNGLLYFPLPQPFHPEKLRNVAGMGYIELSQNVTCPDNLKRVEQQFQTLKVSTFPGMVNFLGSLSGSLPPFLLRRTISGAKSARNMRNYVASIFVVYRNPFHLFGYPVVGLGSCGSGLEDTNAIAFFIISSHDKICISVMGDSEILTEQEGKSLLDGMLGEVELFRDALDPRDHVQIAIDKN</sequence>
<protein>
    <submittedName>
        <fullName evidence="3">O-acyltransferase WSD</fullName>
    </submittedName>
</protein>
<dbReference type="InterPro" id="IPR004255">
    <property type="entry name" value="O-acyltransferase_WSD1_N"/>
</dbReference>
<organism evidence="3 4">
    <name type="scientific">Folsomia candida</name>
    <name type="common">Springtail</name>
    <dbReference type="NCBI Taxonomy" id="158441"/>
    <lineage>
        <taxon>Eukaryota</taxon>
        <taxon>Metazoa</taxon>
        <taxon>Ecdysozoa</taxon>
        <taxon>Arthropoda</taxon>
        <taxon>Hexapoda</taxon>
        <taxon>Collembola</taxon>
        <taxon>Entomobryomorpha</taxon>
        <taxon>Isotomoidea</taxon>
        <taxon>Isotomidae</taxon>
        <taxon>Proisotominae</taxon>
        <taxon>Folsomia</taxon>
    </lineage>
</organism>
<dbReference type="OrthoDB" id="8196708at2759"/>
<keyword evidence="1" id="KW-1133">Transmembrane helix</keyword>
<reference evidence="3 4" key="1">
    <citation type="submission" date="2015-12" db="EMBL/GenBank/DDBJ databases">
        <title>The genome of Folsomia candida.</title>
        <authorList>
            <person name="Faddeeva A."/>
            <person name="Derks M.F."/>
            <person name="Anvar Y."/>
            <person name="Smit S."/>
            <person name="Van Straalen N."/>
            <person name="Roelofs D."/>
        </authorList>
    </citation>
    <scope>NUCLEOTIDE SEQUENCE [LARGE SCALE GENOMIC DNA]</scope>
    <source>
        <strain evidence="3 4">VU population</strain>
        <tissue evidence="3">Whole body</tissue>
    </source>
</reference>
<evidence type="ECO:0000259" key="2">
    <source>
        <dbReference type="Pfam" id="PF03007"/>
    </source>
</evidence>
<keyword evidence="4" id="KW-1185">Reference proteome</keyword>
<dbReference type="EMBL" id="LNIX01000013">
    <property type="protein sequence ID" value="OXA47452.1"/>
    <property type="molecule type" value="Genomic_DNA"/>
</dbReference>
<dbReference type="Proteomes" id="UP000198287">
    <property type="component" value="Unassembled WGS sequence"/>
</dbReference>
<evidence type="ECO:0000313" key="4">
    <source>
        <dbReference type="Proteomes" id="UP000198287"/>
    </source>
</evidence>
<gene>
    <name evidence="3" type="ORF">Fcan01_17552</name>
</gene>
<proteinExistence type="predicted"/>
<dbReference type="AlphaFoldDB" id="A0A226DPL0"/>
<evidence type="ECO:0000313" key="3">
    <source>
        <dbReference type="EMBL" id="OXA47452.1"/>
    </source>
</evidence>
<name>A0A226DPL0_FOLCA</name>
<accession>A0A226DPL0</accession>